<feature type="domain" description="ABM" evidence="1">
    <location>
        <begin position="2"/>
        <end position="92"/>
    </location>
</feature>
<comment type="caution">
    <text evidence="2">The sequence shown here is derived from an EMBL/GenBank/DDBJ whole genome shotgun (WGS) entry which is preliminary data.</text>
</comment>
<reference evidence="2 3" key="1">
    <citation type="submission" date="2024-06" db="EMBL/GenBank/DDBJ databases">
        <authorList>
            <person name="Woo H."/>
        </authorList>
    </citation>
    <scope>NUCLEOTIDE SEQUENCE [LARGE SCALE GENOMIC DNA]</scope>
    <source>
        <strain evidence="2 3">Si-c</strain>
    </source>
</reference>
<name>A0ABV3QCE7_9GAMM</name>
<keyword evidence="3" id="KW-1185">Reference proteome</keyword>
<gene>
    <name evidence="2" type="ORF">ABQJ54_07105</name>
</gene>
<dbReference type="SUPFAM" id="SSF54909">
    <property type="entry name" value="Dimeric alpha+beta barrel"/>
    <property type="match status" value="1"/>
</dbReference>
<keyword evidence="2" id="KW-0503">Monooxygenase</keyword>
<organism evidence="2 3">
    <name type="scientific">Rhodanobacter lycopersici</name>
    <dbReference type="NCBI Taxonomy" id="3162487"/>
    <lineage>
        <taxon>Bacteria</taxon>
        <taxon>Pseudomonadati</taxon>
        <taxon>Pseudomonadota</taxon>
        <taxon>Gammaproteobacteria</taxon>
        <taxon>Lysobacterales</taxon>
        <taxon>Rhodanobacteraceae</taxon>
        <taxon>Rhodanobacter</taxon>
    </lineage>
</organism>
<proteinExistence type="predicted"/>
<dbReference type="EC" id="1.14.-.-" evidence="2"/>
<dbReference type="Pfam" id="PF03992">
    <property type="entry name" value="ABM"/>
    <property type="match status" value="1"/>
</dbReference>
<protein>
    <submittedName>
        <fullName evidence="2">Antibiotic biosynthesis monooxygenase</fullName>
        <ecNumber evidence="2">1.14.-.-</ecNumber>
    </submittedName>
</protein>
<evidence type="ECO:0000313" key="2">
    <source>
        <dbReference type="EMBL" id="MEW9571513.1"/>
    </source>
</evidence>
<dbReference type="Gene3D" id="3.30.70.100">
    <property type="match status" value="1"/>
</dbReference>
<sequence length="103" mass="11702">MIVEYIRYKIPPTQTARFEQDYAEAARSLDASAHCLGYELACCVDEPGSYILRIEWDSVEGHMQGFRGSAEFRAFFAAIKPYVGMIEEMRHYRTTTVQGGKAP</sequence>
<accession>A0ABV3QCE7</accession>
<dbReference type="PROSITE" id="PS51725">
    <property type="entry name" value="ABM"/>
    <property type="match status" value="1"/>
</dbReference>
<dbReference type="RefSeq" id="WP_367853599.1">
    <property type="nucleotide sequence ID" value="NZ_JBFOHK010000002.1"/>
</dbReference>
<dbReference type="EMBL" id="JBFOHK010000002">
    <property type="protein sequence ID" value="MEW9571513.1"/>
    <property type="molecule type" value="Genomic_DNA"/>
</dbReference>
<dbReference type="Proteomes" id="UP001556220">
    <property type="component" value="Unassembled WGS sequence"/>
</dbReference>
<dbReference type="GO" id="GO:0004497">
    <property type="term" value="F:monooxygenase activity"/>
    <property type="evidence" value="ECO:0007669"/>
    <property type="project" value="UniProtKB-KW"/>
</dbReference>
<evidence type="ECO:0000259" key="1">
    <source>
        <dbReference type="PROSITE" id="PS51725"/>
    </source>
</evidence>
<dbReference type="InterPro" id="IPR007138">
    <property type="entry name" value="ABM_dom"/>
</dbReference>
<keyword evidence="2" id="KW-0560">Oxidoreductase</keyword>
<dbReference type="InterPro" id="IPR011008">
    <property type="entry name" value="Dimeric_a/b-barrel"/>
</dbReference>
<evidence type="ECO:0000313" key="3">
    <source>
        <dbReference type="Proteomes" id="UP001556220"/>
    </source>
</evidence>